<evidence type="ECO:0000256" key="2">
    <source>
        <dbReference type="ARBA" id="ARBA00022786"/>
    </source>
</evidence>
<evidence type="ECO:0000256" key="3">
    <source>
        <dbReference type="PROSITE-ProRule" id="PRU10133"/>
    </source>
</evidence>
<evidence type="ECO:0000313" key="7">
    <source>
        <dbReference type="EMBL" id="TYJ58515.1"/>
    </source>
</evidence>
<keyword evidence="5" id="KW-0812">Transmembrane</keyword>
<keyword evidence="4" id="KW-0547">Nucleotide-binding</keyword>
<organism evidence="7 8">
    <name type="scientific">Cryptococcus floricola</name>
    <dbReference type="NCBI Taxonomy" id="2591691"/>
    <lineage>
        <taxon>Eukaryota</taxon>
        <taxon>Fungi</taxon>
        <taxon>Dikarya</taxon>
        <taxon>Basidiomycota</taxon>
        <taxon>Agaricomycotina</taxon>
        <taxon>Tremellomycetes</taxon>
        <taxon>Tremellales</taxon>
        <taxon>Cryptococcaceae</taxon>
        <taxon>Cryptococcus</taxon>
    </lineage>
</organism>
<dbReference type="PROSITE" id="PS50127">
    <property type="entry name" value="UBC_2"/>
    <property type="match status" value="1"/>
</dbReference>
<dbReference type="GO" id="GO:0005524">
    <property type="term" value="F:ATP binding"/>
    <property type="evidence" value="ECO:0007669"/>
    <property type="project" value="UniProtKB-UniRule"/>
</dbReference>
<dbReference type="Proteomes" id="UP000322245">
    <property type="component" value="Unassembled WGS sequence"/>
</dbReference>
<dbReference type="Gene3D" id="3.10.110.10">
    <property type="entry name" value="Ubiquitin Conjugating Enzyme"/>
    <property type="match status" value="1"/>
</dbReference>
<comment type="caution">
    <text evidence="7">The sequence shown here is derived from an EMBL/GenBank/DDBJ whole genome shotgun (WGS) entry which is preliminary data.</text>
</comment>
<keyword evidence="2 4" id="KW-0833">Ubl conjugation pathway</keyword>
<keyword evidence="5" id="KW-1133">Transmembrane helix</keyword>
<dbReference type="InterPro" id="IPR023313">
    <property type="entry name" value="UBQ-conjugating_AS"/>
</dbReference>
<proteinExistence type="inferred from homology"/>
<dbReference type="GO" id="GO:0016740">
    <property type="term" value="F:transferase activity"/>
    <property type="evidence" value="ECO:0007669"/>
    <property type="project" value="UniProtKB-KW"/>
</dbReference>
<dbReference type="SUPFAM" id="SSF54495">
    <property type="entry name" value="UBC-like"/>
    <property type="match status" value="1"/>
</dbReference>
<evidence type="ECO:0000256" key="1">
    <source>
        <dbReference type="ARBA" id="ARBA00022679"/>
    </source>
</evidence>
<dbReference type="InterPro" id="IPR016135">
    <property type="entry name" value="UBQ-conjugating_enzyme/RWD"/>
</dbReference>
<comment type="similarity">
    <text evidence="4">Belongs to the ubiquitin-conjugating enzyme family.</text>
</comment>
<evidence type="ECO:0000259" key="6">
    <source>
        <dbReference type="PROSITE" id="PS50127"/>
    </source>
</evidence>
<dbReference type="SMART" id="SM00212">
    <property type="entry name" value="UBCc"/>
    <property type="match status" value="1"/>
</dbReference>
<feature type="transmembrane region" description="Helical" evidence="5">
    <location>
        <begin position="89"/>
        <end position="107"/>
    </location>
</feature>
<dbReference type="InterPro" id="IPR000608">
    <property type="entry name" value="UBC"/>
</dbReference>
<keyword evidence="1" id="KW-0808">Transferase</keyword>
<gene>
    <name evidence="7" type="ORF">B9479_000723</name>
</gene>
<evidence type="ECO:0000256" key="5">
    <source>
        <dbReference type="SAM" id="Phobius"/>
    </source>
</evidence>
<keyword evidence="4" id="KW-0067">ATP-binding</keyword>
<feature type="domain" description="UBC core" evidence="6">
    <location>
        <begin position="1"/>
        <end position="155"/>
    </location>
</feature>
<keyword evidence="5" id="KW-0472">Membrane</keyword>
<evidence type="ECO:0000313" key="8">
    <source>
        <dbReference type="Proteomes" id="UP000322245"/>
    </source>
</evidence>
<dbReference type="PROSITE" id="PS00183">
    <property type="entry name" value="UBC_1"/>
    <property type="match status" value="1"/>
</dbReference>
<accession>A0A5D3B426</accession>
<sequence length="155" mass="17540">MSNPPANITVLPDEDNIELWKLVMLGPPGSPYEKGRFNVNVDFSKDFPFKPPVIKFQTRVYHPNIDDDGSICIGLLKTEQWKPATRMEIGVLASLDSLLCLLLILYVNTVLSSVYNLLNEPNPDDPLIASIAEQYRTDRPAFNKKAQEYVQKYAL</sequence>
<keyword evidence="8" id="KW-1185">Reference proteome</keyword>
<feature type="active site" description="Glycyl thioester intermediate" evidence="3">
    <location>
        <position position="72"/>
    </location>
</feature>
<dbReference type="EMBL" id="NIDF01000004">
    <property type="protein sequence ID" value="TYJ58515.1"/>
    <property type="molecule type" value="Genomic_DNA"/>
</dbReference>
<reference evidence="7 8" key="1">
    <citation type="submission" date="2017-05" db="EMBL/GenBank/DDBJ databases">
        <title>The Genome Sequence of Tsuchiyaea wingfieldii DSM 27421.</title>
        <authorList>
            <person name="Cuomo C."/>
            <person name="Passer A."/>
            <person name="Billmyre B."/>
            <person name="Heitman J."/>
        </authorList>
    </citation>
    <scope>NUCLEOTIDE SEQUENCE [LARGE SCALE GENOMIC DNA]</scope>
    <source>
        <strain evidence="7 8">DSM 27421</strain>
    </source>
</reference>
<name>A0A5D3B426_9TREE</name>
<dbReference type="Pfam" id="PF00179">
    <property type="entry name" value="UQ_con"/>
    <property type="match status" value="2"/>
</dbReference>
<dbReference type="PANTHER" id="PTHR24068">
    <property type="entry name" value="UBIQUITIN-CONJUGATING ENZYME E2"/>
    <property type="match status" value="1"/>
</dbReference>
<dbReference type="AlphaFoldDB" id="A0A5D3B426"/>
<evidence type="ECO:0000256" key="4">
    <source>
        <dbReference type="RuleBase" id="RU362109"/>
    </source>
</evidence>
<protein>
    <recommendedName>
        <fullName evidence="6">UBC core domain-containing protein</fullName>
    </recommendedName>
</protein>